<proteinExistence type="predicted"/>
<gene>
    <name evidence="2" type="ORF">LNV07_24585</name>
</gene>
<feature type="transmembrane region" description="Helical" evidence="1">
    <location>
        <begin position="63"/>
        <end position="82"/>
    </location>
</feature>
<keyword evidence="1" id="KW-0472">Membrane</keyword>
<feature type="transmembrane region" description="Helical" evidence="1">
    <location>
        <begin position="182"/>
        <end position="199"/>
    </location>
</feature>
<feature type="transmembrane region" description="Helical" evidence="1">
    <location>
        <begin position="117"/>
        <end position="136"/>
    </location>
</feature>
<feature type="transmembrane region" description="Helical" evidence="1">
    <location>
        <begin position="438"/>
        <end position="458"/>
    </location>
</feature>
<protein>
    <recommendedName>
        <fullName evidence="4">ABC-2 type transport system permease protein</fullName>
    </recommendedName>
</protein>
<reference evidence="2 3" key="1">
    <citation type="submission" date="2021-11" db="EMBL/GenBank/DDBJ databases">
        <authorList>
            <person name="Liang Q."/>
            <person name="Mou H."/>
            <person name="Liu Z."/>
        </authorList>
    </citation>
    <scope>NUCLEOTIDE SEQUENCE [LARGE SCALE GENOMIC DNA]</scope>
    <source>
        <strain evidence="2 3">CHU3</strain>
    </source>
</reference>
<evidence type="ECO:0008006" key="4">
    <source>
        <dbReference type="Google" id="ProtNLM"/>
    </source>
</evidence>
<feature type="transmembrane region" description="Helical" evidence="1">
    <location>
        <begin position="411"/>
        <end position="432"/>
    </location>
</feature>
<dbReference type="EMBL" id="JAJIRN010000013">
    <property type="protein sequence ID" value="MCV2371281.1"/>
    <property type="molecule type" value="Genomic_DNA"/>
</dbReference>
<dbReference type="Proteomes" id="UP001209701">
    <property type="component" value="Unassembled WGS sequence"/>
</dbReference>
<feature type="transmembrane region" description="Helical" evidence="1">
    <location>
        <begin position="465"/>
        <end position="483"/>
    </location>
</feature>
<organism evidence="2 3">
    <name type="scientific">Roseateles oligotrophus</name>
    <dbReference type="NCBI Taxonomy" id="1769250"/>
    <lineage>
        <taxon>Bacteria</taxon>
        <taxon>Pseudomonadati</taxon>
        <taxon>Pseudomonadota</taxon>
        <taxon>Betaproteobacteria</taxon>
        <taxon>Burkholderiales</taxon>
        <taxon>Sphaerotilaceae</taxon>
        <taxon>Roseateles</taxon>
    </lineage>
</organism>
<keyword evidence="3" id="KW-1185">Reference proteome</keyword>
<dbReference type="RefSeq" id="WP_263573861.1">
    <property type="nucleotide sequence ID" value="NZ_JAJIRN010000013.1"/>
</dbReference>
<keyword evidence="1" id="KW-1133">Transmembrane helix</keyword>
<feature type="transmembrane region" description="Helical" evidence="1">
    <location>
        <begin position="148"/>
        <end position="170"/>
    </location>
</feature>
<comment type="caution">
    <text evidence="2">The sequence shown here is derived from an EMBL/GenBank/DDBJ whole genome shotgun (WGS) entry which is preliminary data.</text>
</comment>
<accession>A0ABT2YMY5</accession>
<keyword evidence="1" id="KW-0812">Transmembrane</keyword>
<feature type="transmembrane region" description="Helical" evidence="1">
    <location>
        <begin position="347"/>
        <end position="380"/>
    </location>
</feature>
<sequence>MNRQMFAMLALTELRLRARRTSSLVALAAMLGLAWLVIAAPVDDTTLLVLKDARVLNTSAALALSSAAELGSLLVLFGFFLLRGRAGDDIRSGLGGVIAASPVSNTLFLLTRSVAGMAYLSGLVLAFMASTLLFQVTQGVGPVELGVYLQSYALVLLPTLVFTASCATLFDSVSVLMGKAGDLIYFFIWAGLLGLLASVDKSGGQAVSYWTLLDFSGALTSVIQLSVQLGSTDFNLGLSSFDPKLAPVTMQQLPWSTSLLLMRSLTLALALTPLLLATLCFHRYSPDRVKVSAAAARRSPLAVINTLLRPLSRLAQPLFRLAAWLPGMAGQVLADTALTLASSPLSMALLLLSLAAAIALPPQLLGGLLIPVSVFWGVLISDLSSRDFQANTEFLSGTMPGGAARRHLRQLAAACLLGLLFMGLIALRWAAAGEWLRCLALISGVLSMSALASLLGVLTGNPRCFLGFYLGGLYIALNARDLAPADAFGFNGSANAFSIGGYLVVAAVTGLTAYAWQVRRAR</sequence>
<evidence type="ECO:0000313" key="2">
    <source>
        <dbReference type="EMBL" id="MCV2371281.1"/>
    </source>
</evidence>
<evidence type="ECO:0000313" key="3">
    <source>
        <dbReference type="Proteomes" id="UP001209701"/>
    </source>
</evidence>
<name>A0ABT2YMY5_9BURK</name>
<evidence type="ECO:0000256" key="1">
    <source>
        <dbReference type="SAM" id="Phobius"/>
    </source>
</evidence>
<feature type="transmembrane region" description="Helical" evidence="1">
    <location>
        <begin position="495"/>
        <end position="516"/>
    </location>
</feature>
<feature type="transmembrane region" description="Helical" evidence="1">
    <location>
        <begin position="260"/>
        <end position="281"/>
    </location>
</feature>